<evidence type="ECO:0000256" key="2">
    <source>
        <dbReference type="ARBA" id="ARBA00022840"/>
    </source>
</evidence>
<evidence type="ECO:0000256" key="1">
    <source>
        <dbReference type="ARBA" id="ARBA00022741"/>
    </source>
</evidence>
<dbReference type="GO" id="GO:0005525">
    <property type="term" value="F:GTP binding"/>
    <property type="evidence" value="ECO:0007669"/>
    <property type="project" value="UniProtKB-UniRule"/>
</dbReference>
<organism evidence="7 8">
    <name type="scientific">Woeseia oceani</name>
    <dbReference type="NCBI Taxonomy" id="1548547"/>
    <lineage>
        <taxon>Bacteria</taxon>
        <taxon>Pseudomonadati</taxon>
        <taxon>Pseudomonadota</taxon>
        <taxon>Gammaproteobacteria</taxon>
        <taxon>Woeseiales</taxon>
        <taxon>Woeseiaceae</taxon>
        <taxon>Woeseia</taxon>
    </lineage>
</organism>
<dbReference type="Pfam" id="PF03668">
    <property type="entry name" value="RapZ-like_N"/>
    <property type="match status" value="1"/>
</dbReference>
<dbReference type="GO" id="GO:0005524">
    <property type="term" value="F:ATP binding"/>
    <property type="evidence" value="ECO:0007669"/>
    <property type="project" value="UniProtKB-UniRule"/>
</dbReference>
<dbReference type="PANTHER" id="PTHR30448">
    <property type="entry name" value="RNASE ADAPTER PROTEIN RAPZ"/>
    <property type="match status" value="1"/>
</dbReference>
<keyword evidence="1 4" id="KW-0547">Nucleotide-binding</keyword>
<dbReference type="Proteomes" id="UP000092695">
    <property type="component" value="Chromosome"/>
</dbReference>
<dbReference type="AlphaFoldDB" id="A0A193LIE2"/>
<name>A0A193LIE2_9GAMM</name>
<evidence type="ECO:0000256" key="3">
    <source>
        <dbReference type="ARBA" id="ARBA00023134"/>
    </source>
</evidence>
<dbReference type="PIRSF" id="PIRSF005052">
    <property type="entry name" value="P-loopkin"/>
    <property type="match status" value="1"/>
</dbReference>
<dbReference type="KEGG" id="woc:BA177_14315"/>
<reference evidence="7 8" key="1">
    <citation type="submission" date="2016-06" db="EMBL/GenBank/DDBJ databases">
        <title>Complete genome sequence of a deep-branching marine Gamma Proteobacterium Woeseia oceani type strain XK5.</title>
        <authorList>
            <person name="Mu D."/>
            <person name="Du Z."/>
        </authorList>
    </citation>
    <scope>NUCLEOTIDE SEQUENCE [LARGE SCALE GENOMIC DNA]</scope>
    <source>
        <strain evidence="7 8">XK5</strain>
    </source>
</reference>
<sequence length="294" mass="33374">MSEETRLIMVSGLSGSGKSVALHVLEDLGYYCIDNMPAALIKSVIDEVTRFEERSVARIAVGIDARNRQRDIQALPDTIKNLRDNNIQTDVLFLQADDDILLKRYSETRRRHPLSGDGTALRAAILHERELLGPIINLADLIIDTSTSSVYELADAIRDRVDRRGKKMLSVLIESFGFKHGIPADADFVFDLRSLPNPYWQPNLRSLTGQDQAVADFLNKQPSFERMYNDVLGFLQHWIPEYVNFDRSYLTVALGCTGGQHRSVYMAEKLAKALQLTHDPVLTRHNELRRRDSH</sequence>
<dbReference type="NCBIfam" id="NF003828">
    <property type="entry name" value="PRK05416.1"/>
    <property type="match status" value="1"/>
</dbReference>
<dbReference type="RefSeq" id="WP_068617311.1">
    <property type="nucleotide sequence ID" value="NZ_CP016268.1"/>
</dbReference>
<feature type="binding site" evidence="4">
    <location>
        <begin position="64"/>
        <end position="67"/>
    </location>
    <ligand>
        <name>GTP</name>
        <dbReference type="ChEBI" id="CHEBI:37565"/>
    </ligand>
</feature>
<evidence type="ECO:0000256" key="4">
    <source>
        <dbReference type="HAMAP-Rule" id="MF_00636"/>
    </source>
</evidence>
<dbReference type="SUPFAM" id="SSF52540">
    <property type="entry name" value="P-loop containing nucleoside triphosphate hydrolases"/>
    <property type="match status" value="1"/>
</dbReference>
<dbReference type="EMBL" id="CP016268">
    <property type="protein sequence ID" value="ANO52208.1"/>
    <property type="molecule type" value="Genomic_DNA"/>
</dbReference>
<evidence type="ECO:0000259" key="6">
    <source>
        <dbReference type="Pfam" id="PF22740"/>
    </source>
</evidence>
<feature type="domain" description="RapZ C-terminal" evidence="6">
    <location>
        <begin position="170"/>
        <end position="288"/>
    </location>
</feature>
<dbReference type="InterPro" id="IPR053931">
    <property type="entry name" value="RapZ_C"/>
</dbReference>
<feature type="binding site" evidence="4">
    <location>
        <begin position="12"/>
        <end position="19"/>
    </location>
    <ligand>
        <name>ATP</name>
        <dbReference type="ChEBI" id="CHEBI:30616"/>
    </ligand>
</feature>
<dbReference type="Gene3D" id="3.40.50.300">
    <property type="entry name" value="P-loop containing nucleotide triphosphate hydrolases"/>
    <property type="match status" value="1"/>
</dbReference>
<keyword evidence="2 4" id="KW-0067">ATP-binding</keyword>
<dbReference type="HAMAP" id="MF_00636">
    <property type="entry name" value="RapZ_like"/>
    <property type="match status" value="1"/>
</dbReference>
<keyword evidence="3 4" id="KW-0342">GTP-binding</keyword>
<accession>A0A193LIE2</accession>
<evidence type="ECO:0000259" key="5">
    <source>
        <dbReference type="Pfam" id="PF03668"/>
    </source>
</evidence>
<dbReference type="Pfam" id="PF22740">
    <property type="entry name" value="PapZ_C"/>
    <property type="match status" value="1"/>
</dbReference>
<protein>
    <submittedName>
        <fullName evidence="7">RNase adaptor protein RapZ</fullName>
    </submittedName>
</protein>
<proteinExistence type="inferred from homology"/>
<dbReference type="OrthoDB" id="9784461at2"/>
<dbReference type="InterPro" id="IPR053930">
    <property type="entry name" value="RapZ-like_N"/>
</dbReference>
<dbReference type="InterPro" id="IPR027417">
    <property type="entry name" value="P-loop_NTPase"/>
</dbReference>
<dbReference type="PANTHER" id="PTHR30448:SF0">
    <property type="entry name" value="RNASE ADAPTER PROTEIN RAPZ"/>
    <property type="match status" value="1"/>
</dbReference>
<evidence type="ECO:0000313" key="8">
    <source>
        <dbReference type="Proteomes" id="UP000092695"/>
    </source>
</evidence>
<dbReference type="InterPro" id="IPR005337">
    <property type="entry name" value="RapZ-like"/>
</dbReference>
<evidence type="ECO:0000313" key="7">
    <source>
        <dbReference type="EMBL" id="ANO52208.1"/>
    </source>
</evidence>
<dbReference type="STRING" id="1548547.BA177_14315"/>
<keyword evidence="8" id="KW-1185">Reference proteome</keyword>
<gene>
    <name evidence="7" type="ORF">BA177_14315</name>
</gene>
<feature type="domain" description="RapZ-like N-terminal" evidence="5">
    <location>
        <begin position="7"/>
        <end position="161"/>
    </location>
</feature>